<sequence>MQFKRVWDSSCPRVYDRWEADGKTFIIQDLAPEDDALALELLVEHFIPDENLCKTSNLKDDPVGVKSMCELWEKVLAQRTSLGCYAEVEGESCKNVMDAILYIQEKHGESFEYLGDQYLAAIGLMVTKEYRGAKLGARLIAAREPLCKTLGLKSTETVFTGPASQRLAELCGFETILAVTFNELADAGLKYPRDDRAIKIMCKIYE</sequence>
<gene>
    <name evidence="2" type="ORF">DIATSA_LOCUS917</name>
</gene>
<evidence type="ECO:0000313" key="2">
    <source>
        <dbReference type="EMBL" id="CAG9782676.1"/>
    </source>
</evidence>
<dbReference type="Proteomes" id="UP001153714">
    <property type="component" value="Chromosome 10"/>
</dbReference>
<dbReference type="AlphaFoldDB" id="A0A9N9QPW2"/>
<dbReference type="InterPro" id="IPR016181">
    <property type="entry name" value="Acyl_CoA_acyltransferase"/>
</dbReference>
<dbReference type="SUPFAM" id="SSF55729">
    <property type="entry name" value="Acyl-CoA N-acyltransferases (Nat)"/>
    <property type="match status" value="1"/>
</dbReference>
<evidence type="ECO:0000259" key="1">
    <source>
        <dbReference type="Pfam" id="PF00583"/>
    </source>
</evidence>
<evidence type="ECO:0000313" key="3">
    <source>
        <dbReference type="Proteomes" id="UP001153714"/>
    </source>
</evidence>
<dbReference type="EMBL" id="OU893341">
    <property type="protein sequence ID" value="CAG9782676.1"/>
    <property type="molecule type" value="Genomic_DNA"/>
</dbReference>
<keyword evidence="3" id="KW-1185">Reference proteome</keyword>
<proteinExistence type="predicted"/>
<name>A0A9N9QPW2_9NEOP</name>
<feature type="domain" description="N-acetyltransferase" evidence="1">
    <location>
        <begin position="115"/>
        <end position="173"/>
    </location>
</feature>
<reference evidence="2" key="1">
    <citation type="submission" date="2021-12" db="EMBL/GenBank/DDBJ databases">
        <authorList>
            <person name="King R."/>
        </authorList>
    </citation>
    <scope>NUCLEOTIDE SEQUENCE</scope>
</reference>
<protein>
    <recommendedName>
        <fullName evidence="1">N-acetyltransferase domain-containing protein</fullName>
    </recommendedName>
</protein>
<dbReference type="PANTHER" id="PTHR20905">
    <property type="entry name" value="N-ACETYLTRANSFERASE-RELATED"/>
    <property type="match status" value="1"/>
</dbReference>
<organism evidence="2 3">
    <name type="scientific">Diatraea saccharalis</name>
    <name type="common">sugarcane borer</name>
    <dbReference type="NCBI Taxonomy" id="40085"/>
    <lineage>
        <taxon>Eukaryota</taxon>
        <taxon>Metazoa</taxon>
        <taxon>Ecdysozoa</taxon>
        <taxon>Arthropoda</taxon>
        <taxon>Hexapoda</taxon>
        <taxon>Insecta</taxon>
        <taxon>Pterygota</taxon>
        <taxon>Neoptera</taxon>
        <taxon>Endopterygota</taxon>
        <taxon>Lepidoptera</taxon>
        <taxon>Glossata</taxon>
        <taxon>Ditrysia</taxon>
        <taxon>Pyraloidea</taxon>
        <taxon>Crambidae</taxon>
        <taxon>Crambinae</taxon>
        <taxon>Diatraea</taxon>
    </lineage>
</organism>
<dbReference type="Pfam" id="PF00583">
    <property type="entry name" value="Acetyltransf_1"/>
    <property type="match status" value="1"/>
</dbReference>
<dbReference type="GO" id="GO:0008080">
    <property type="term" value="F:N-acetyltransferase activity"/>
    <property type="evidence" value="ECO:0007669"/>
    <property type="project" value="TreeGrafter"/>
</dbReference>
<dbReference type="PANTHER" id="PTHR20905:SF32">
    <property type="entry name" value="ARYLALKYLAMINE N-ACETYLTRANSFERASE-LIKE 7, ISOFORM A"/>
    <property type="match status" value="1"/>
</dbReference>
<dbReference type="Gene3D" id="3.40.630.30">
    <property type="match status" value="2"/>
</dbReference>
<dbReference type="OrthoDB" id="7180347at2759"/>
<accession>A0A9N9QPW2</accession>
<dbReference type="InterPro" id="IPR000182">
    <property type="entry name" value="GNAT_dom"/>
</dbReference>
<reference evidence="2" key="2">
    <citation type="submission" date="2022-10" db="EMBL/GenBank/DDBJ databases">
        <authorList>
            <consortium name="ENA_rothamsted_submissions"/>
            <consortium name="culmorum"/>
            <person name="King R."/>
        </authorList>
    </citation>
    <scope>NUCLEOTIDE SEQUENCE</scope>
</reference>